<keyword evidence="5 9" id="KW-0479">Metal-binding</keyword>
<reference evidence="11 12" key="1">
    <citation type="journal article" date="2019" name="Nat. Ecol. Evol.">
        <title>Megaphylogeny resolves global patterns of mushroom evolution.</title>
        <authorList>
            <person name="Varga T."/>
            <person name="Krizsan K."/>
            <person name="Foldi C."/>
            <person name="Dima B."/>
            <person name="Sanchez-Garcia M."/>
            <person name="Sanchez-Ramirez S."/>
            <person name="Szollosi G.J."/>
            <person name="Szarkandi J.G."/>
            <person name="Papp V."/>
            <person name="Albert L."/>
            <person name="Andreopoulos W."/>
            <person name="Angelini C."/>
            <person name="Antonin V."/>
            <person name="Barry K.W."/>
            <person name="Bougher N.L."/>
            <person name="Buchanan P."/>
            <person name="Buyck B."/>
            <person name="Bense V."/>
            <person name="Catcheside P."/>
            <person name="Chovatia M."/>
            <person name="Cooper J."/>
            <person name="Damon W."/>
            <person name="Desjardin D."/>
            <person name="Finy P."/>
            <person name="Geml J."/>
            <person name="Haridas S."/>
            <person name="Hughes K."/>
            <person name="Justo A."/>
            <person name="Karasinski D."/>
            <person name="Kautmanova I."/>
            <person name="Kiss B."/>
            <person name="Kocsube S."/>
            <person name="Kotiranta H."/>
            <person name="LaButti K.M."/>
            <person name="Lechner B.E."/>
            <person name="Liimatainen K."/>
            <person name="Lipzen A."/>
            <person name="Lukacs Z."/>
            <person name="Mihaltcheva S."/>
            <person name="Morgado L.N."/>
            <person name="Niskanen T."/>
            <person name="Noordeloos M.E."/>
            <person name="Ohm R.A."/>
            <person name="Ortiz-Santana B."/>
            <person name="Ovrebo C."/>
            <person name="Racz N."/>
            <person name="Riley R."/>
            <person name="Savchenko A."/>
            <person name="Shiryaev A."/>
            <person name="Soop K."/>
            <person name="Spirin V."/>
            <person name="Szebenyi C."/>
            <person name="Tomsovsky M."/>
            <person name="Tulloss R.E."/>
            <person name="Uehling J."/>
            <person name="Grigoriev I.V."/>
            <person name="Vagvolgyi C."/>
            <person name="Papp T."/>
            <person name="Martin F.M."/>
            <person name="Miettinen O."/>
            <person name="Hibbett D.S."/>
            <person name="Nagy L.G."/>
        </authorList>
    </citation>
    <scope>NUCLEOTIDE SEQUENCE [LARGE SCALE GENOMIC DNA]</scope>
    <source>
        <strain evidence="11 12">FP101781</strain>
    </source>
</reference>
<evidence type="ECO:0000256" key="1">
    <source>
        <dbReference type="ARBA" id="ARBA00001971"/>
    </source>
</evidence>
<proteinExistence type="inferred from homology"/>
<dbReference type="GO" id="GO:0005506">
    <property type="term" value="F:iron ion binding"/>
    <property type="evidence" value="ECO:0007669"/>
    <property type="project" value="InterPro"/>
</dbReference>
<dbReference type="PROSITE" id="PS00086">
    <property type="entry name" value="CYTOCHROME_P450"/>
    <property type="match status" value="1"/>
</dbReference>
<dbReference type="GO" id="GO:0020037">
    <property type="term" value="F:heme binding"/>
    <property type="evidence" value="ECO:0007669"/>
    <property type="project" value="InterPro"/>
</dbReference>
<name>A0A4Y7SKD8_COPMI</name>
<dbReference type="InterPro" id="IPR001128">
    <property type="entry name" value="Cyt_P450"/>
</dbReference>
<evidence type="ECO:0000256" key="7">
    <source>
        <dbReference type="ARBA" id="ARBA00023004"/>
    </source>
</evidence>
<dbReference type="InterPro" id="IPR002401">
    <property type="entry name" value="Cyt_P450_E_grp-I"/>
</dbReference>
<accession>A0A4Y7SKD8</accession>
<evidence type="ECO:0000256" key="6">
    <source>
        <dbReference type="ARBA" id="ARBA00023002"/>
    </source>
</evidence>
<dbReference type="Gene3D" id="1.10.630.10">
    <property type="entry name" value="Cytochrome P450"/>
    <property type="match status" value="1"/>
</dbReference>
<keyword evidence="4 9" id="KW-0349">Heme</keyword>
<dbReference type="AlphaFoldDB" id="A0A4Y7SKD8"/>
<evidence type="ECO:0000256" key="3">
    <source>
        <dbReference type="ARBA" id="ARBA00010617"/>
    </source>
</evidence>
<comment type="caution">
    <text evidence="11">The sequence shown here is derived from an EMBL/GenBank/DDBJ whole genome shotgun (WGS) entry which is preliminary data.</text>
</comment>
<comment type="similarity">
    <text evidence="3 10">Belongs to the cytochrome P450 family.</text>
</comment>
<comment type="cofactor">
    <cofactor evidence="1 9">
        <name>heme</name>
        <dbReference type="ChEBI" id="CHEBI:30413"/>
    </cofactor>
</comment>
<evidence type="ECO:0000256" key="8">
    <source>
        <dbReference type="ARBA" id="ARBA00023033"/>
    </source>
</evidence>
<dbReference type="GO" id="GO:0016705">
    <property type="term" value="F:oxidoreductase activity, acting on paired donors, with incorporation or reduction of molecular oxygen"/>
    <property type="evidence" value="ECO:0007669"/>
    <property type="project" value="InterPro"/>
</dbReference>
<protein>
    <submittedName>
        <fullName evidence="11">Cytochrome P450</fullName>
    </submittedName>
</protein>
<evidence type="ECO:0000256" key="5">
    <source>
        <dbReference type="ARBA" id="ARBA00022723"/>
    </source>
</evidence>
<keyword evidence="6 10" id="KW-0560">Oxidoreductase</keyword>
<dbReference type="CDD" id="cd11065">
    <property type="entry name" value="CYP64-like"/>
    <property type="match status" value="1"/>
</dbReference>
<dbReference type="InterPro" id="IPR050364">
    <property type="entry name" value="Cytochrome_P450_fung"/>
</dbReference>
<dbReference type="SUPFAM" id="SSF48264">
    <property type="entry name" value="Cytochrome P450"/>
    <property type="match status" value="1"/>
</dbReference>
<keyword evidence="8 10" id="KW-0503">Monooxygenase</keyword>
<dbReference type="OrthoDB" id="2789670at2759"/>
<evidence type="ECO:0000256" key="2">
    <source>
        <dbReference type="ARBA" id="ARBA00005179"/>
    </source>
</evidence>
<gene>
    <name evidence="11" type="ORF">FA13DRAFT_1799008</name>
</gene>
<dbReference type="Proteomes" id="UP000298030">
    <property type="component" value="Unassembled WGS sequence"/>
</dbReference>
<dbReference type="STRING" id="71717.A0A4Y7SKD8"/>
<dbReference type="GO" id="GO:0004497">
    <property type="term" value="F:monooxygenase activity"/>
    <property type="evidence" value="ECO:0007669"/>
    <property type="project" value="UniProtKB-KW"/>
</dbReference>
<evidence type="ECO:0000313" key="12">
    <source>
        <dbReference type="Proteomes" id="UP000298030"/>
    </source>
</evidence>
<evidence type="ECO:0000256" key="10">
    <source>
        <dbReference type="RuleBase" id="RU000461"/>
    </source>
</evidence>
<organism evidence="11 12">
    <name type="scientific">Coprinellus micaceus</name>
    <name type="common">Glistening ink-cap mushroom</name>
    <name type="synonym">Coprinus micaceus</name>
    <dbReference type="NCBI Taxonomy" id="71717"/>
    <lineage>
        <taxon>Eukaryota</taxon>
        <taxon>Fungi</taxon>
        <taxon>Dikarya</taxon>
        <taxon>Basidiomycota</taxon>
        <taxon>Agaricomycotina</taxon>
        <taxon>Agaricomycetes</taxon>
        <taxon>Agaricomycetidae</taxon>
        <taxon>Agaricales</taxon>
        <taxon>Agaricineae</taxon>
        <taxon>Psathyrellaceae</taxon>
        <taxon>Coprinellus</taxon>
    </lineage>
</organism>
<dbReference type="PANTHER" id="PTHR46300:SF7">
    <property type="entry name" value="P450, PUTATIVE (EUROFUNG)-RELATED"/>
    <property type="match status" value="1"/>
</dbReference>
<dbReference type="Pfam" id="PF00067">
    <property type="entry name" value="p450"/>
    <property type="match status" value="1"/>
</dbReference>
<comment type="pathway">
    <text evidence="2">Secondary metabolite biosynthesis.</text>
</comment>
<evidence type="ECO:0000313" key="11">
    <source>
        <dbReference type="EMBL" id="TEB22347.1"/>
    </source>
</evidence>
<evidence type="ECO:0000256" key="9">
    <source>
        <dbReference type="PIRSR" id="PIRSR602401-1"/>
    </source>
</evidence>
<dbReference type="InterPro" id="IPR036396">
    <property type="entry name" value="Cyt_P450_sf"/>
</dbReference>
<keyword evidence="7 9" id="KW-0408">Iron</keyword>
<keyword evidence="12" id="KW-1185">Reference proteome</keyword>
<sequence>MSGPTIFLSISIALLTIRFVVRRVKRSALPLPPGPRPLPFIGNLHQLPPSGIDWEQYRKWSKEYDSDIIFVNLAGTPLVVLNSSNIATDLLEHRSSLYSGRPRFTMSVELMGFDFNVGSMDYGSFWRKHRKIMHQSFHPTAAKQFRPNITKATQNILKRFLDEPHPHEIISHLRYMAGETILSLTYGVEIQPTDDPYIKISTEGAHSLMLASVPGTFFVDALPSLKYIPEWIPGASFQRKARKWRVLARGMLEMPFAASKEILESGKNTPSFVAGNLRNIEKGAKYNPEQEVVTKNSAATLFVAGSDTTVSAITSCILGLLEYPNVMRKARAELDRVVQPGYLPAFDDQPSLPYTTALAKETLRWRAVAPITVPHFLAEEDQYKGYRIPAGSIVIGNSHVMLHDDRVYEDPFTFNPDRFIDPSTGALDFTRAKDPEHACWGFGRRICPGRHMAFSAVWLAIASLVFCFDFKKAKVTVANAEGEEEERTVELLHEYIPALVQMPKPFECVVKPRSREKEDLIRLGGQADEM</sequence>
<dbReference type="EMBL" id="QPFP01000093">
    <property type="protein sequence ID" value="TEB22347.1"/>
    <property type="molecule type" value="Genomic_DNA"/>
</dbReference>
<dbReference type="InterPro" id="IPR017972">
    <property type="entry name" value="Cyt_P450_CS"/>
</dbReference>
<feature type="binding site" description="axial binding residue" evidence="9">
    <location>
        <position position="447"/>
    </location>
    <ligand>
        <name>heme</name>
        <dbReference type="ChEBI" id="CHEBI:30413"/>
    </ligand>
    <ligandPart>
        <name>Fe</name>
        <dbReference type="ChEBI" id="CHEBI:18248"/>
    </ligandPart>
</feature>
<evidence type="ECO:0000256" key="4">
    <source>
        <dbReference type="ARBA" id="ARBA00022617"/>
    </source>
</evidence>
<dbReference type="PANTHER" id="PTHR46300">
    <property type="entry name" value="P450, PUTATIVE (EUROFUNG)-RELATED-RELATED"/>
    <property type="match status" value="1"/>
</dbReference>
<dbReference type="PRINTS" id="PR00463">
    <property type="entry name" value="EP450I"/>
</dbReference>